<dbReference type="Proteomes" id="UP000567099">
    <property type="component" value="Unassembled WGS sequence"/>
</dbReference>
<keyword evidence="1" id="KW-0812">Transmembrane</keyword>
<comment type="caution">
    <text evidence="3">The sequence shown here is derived from an EMBL/GenBank/DDBJ whole genome shotgun (WGS) entry which is preliminary data.</text>
</comment>
<keyword evidence="1" id="KW-0472">Membrane</keyword>
<feature type="transmembrane region" description="Helical" evidence="1">
    <location>
        <begin position="114"/>
        <end position="135"/>
    </location>
</feature>
<reference evidence="4 5" key="1">
    <citation type="submission" date="2020-07" db="EMBL/GenBank/DDBJ databases">
        <title>Genomic Encyclopedia of Type Strains, Phase IV (KMG-V): Genome sequencing to study the core and pangenomes of soil and plant-associated prokaryotes.</title>
        <authorList>
            <person name="Whitman W."/>
        </authorList>
    </citation>
    <scope>NUCLEOTIDE SEQUENCE [LARGE SCALE GENOMIC DNA]</scope>
    <source>
        <strain evidence="3 4">C13</strain>
        <strain evidence="2 5">C9</strain>
    </source>
</reference>
<dbReference type="EMBL" id="JACDUO010000001">
    <property type="protein sequence ID" value="MBA2864067.1"/>
    <property type="molecule type" value="Genomic_DNA"/>
</dbReference>
<organism evidence="3 4">
    <name type="scientific">Methanococcus maripaludis</name>
    <name type="common">Methanococcus deltae</name>
    <dbReference type="NCBI Taxonomy" id="39152"/>
    <lineage>
        <taxon>Archaea</taxon>
        <taxon>Methanobacteriati</taxon>
        <taxon>Methanobacteriota</taxon>
        <taxon>Methanomada group</taxon>
        <taxon>Methanococci</taxon>
        <taxon>Methanococcales</taxon>
        <taxon>Methanococcaceae</taxon>
        <taxon>Methanococcus</taxon>
    </lineage>
</organism>
<evidence type="ECO:0000313" key="3">
    <source>
        <dbReference type="EMBL" id="MBA2864067.1"/>
    </source>
</evidence>
<sequence>MAKDKKEDTGPTKFSSRTIFILKMLGCGVGFAGIMWYIMNHSVIGSDVVRGLAAVPLVFYLMAELIDTIVDMNTDVYTKIFKKYDGYVAVGLTILTVVCMFFVTLWALSGSITFSIGSAGASSVVVASIFALYLLAPSTGKEKLLLYMWIGATIATWGSYLTIIPSFTGFGL</sequence>
<evidence type="ECO:0000313" key="5">
    <source>
        <dbReference type="Proteomes" id="UP000568063"/>
    </source>
</evidence>
<accession>A0A7J9PN77</accession>
<gene>
    <name evidence="2" type="ORF">HNP91_001815</name>
    <name evidence="3" type="ORF">HNP94_001067</name>
</gene>
<feature type="transmembrane region" description="Helical" evidence="1">
    <location>
        <begin position="84"/>
        <end position="108"/>
    </location>
</feature>
<dbReference type="EMBL" id="JACDUM010000004">
    <property type="protein sequence ID" value="MBA2860983.1"/>
    <property type="molecule type" value="Genomic_DNA"/>
</dbReference>
<feature type="transmembrane region" description="Helical" evidence="1">
    <location>
        <begin position="144"/>
        <end position="167"/>
    </location>
</feature>
<evidence type="ECO:0000313" key="4">
    <source>
        <dbReference type="Proteomes" id="UP000567099"/>
    </source>
</evidence>
<evidence type="ECO:0000313" key="2">
    <source>
        <dbReference type="EMBL" id="MBA2860983.1"/>
    </source>
</evidence>
<keyword evidence="1" id="KW-1133">Transmembrane helix</keyword>
<dbReference type="Proteomes" id="UP000568063">
    <property type="component" value="Unassembled WGS sequence"/>
</dbReference>
<dbReference type="GeneID" id="10982271"/>
<protein>
    <submittedName>
        <fullName evidence="3">Uncharacterized protein</fullName>
    </submittedName>
</protein>
<name>A0A7J9PN77_METMI</name>
<proteinExistence type="predicted"/>
<evidence type="ECO:0000256" key="1">
    <source>
        <dbReference type="SAM" id="Phobius"/>
    </source>
</evidence>
<feature type="transmembrane region" description="Helical" evidence="1">
    <location>
        <begin position="20"/>
        <end position="39"/>
    </location>
</feature>
<dbReference type="OMA" id="DKNDYYN"/>
<feature type="transmembrane region" description="Helical" evidence="1">
    <location>
        <begin position="51"/>
        <end position="72"/>
    </location>
</feature>
<dbReference type="AlphaFoldDB" id="A0A7J9PN77"/>
<dbReference type="RefSeq" id="WP_012068003.1">
    <property type="nucleotide sequence ID" value="NZ_JACDUM010000004.1"/>
</dbReference>